<name>A0A6P1Q157_9GAMM</name>
<evidence type="ECO:0000256" key="1">
    <source>
        <dbReference type="SAM" id="Phobius"/>
    </source>
</evidence>
<accession>A0A6P1Q157</accession>
<evidence type="ECO:0000313" key="2">
    <source>
        <dbReference type="EMBL" id="QHM71758.1"/>
    </source>
</evidence>
<dbReference type="KEGG" id="mint:C7M51_02050"/>
<keyword evidence="3" id="KW-1185">Reference proteome</keyword>
<keyword evidence="1" id="KW-1133">Transmembrane helix</keyword>
<keyword evidence="1" id="KW-0472">Membrane</keyword>
<feature type="transmembrane region" description="Helical" evidence="1">
    <location>
        <begin position="21"/>
        <end position="41"/>
    </location>
</feature>
<keyword evidence="2" id="KW-0418">Kinase</keyword>
<evidence type="ECO:0000313" key="3">
    <source>
        <dbReference type="Proteomes" id="UP000464053"/>
    </source>
</evidence>
<reference evidence="2 3" key="1">
    <citation type="submission" date="2018-03" db="EMBL/GenBank/DDBJ databases">
        <title>Pantoea intestinalis SRCM103226 isolated form the mealworm.</title>
        <authorList>
            <person name="Jeong D.-Y."/>
            <person name="Kim J.W."/>
        </authorList>
    </citation>
    <scope>NUCLEOTIDE SEQUENCE [LARGE SCALE GENOMIC DNA]</scope>
    <source>
        <strain evidence="2 3">SRCM103226</strain>
    </source>
</reference>
<organism evidence="2 3">
    <name type="scientific">Mixta intestinalis</name>
    <dbReference type="NCBI Taxonomy" id="1615494"/>
    <lineage>
        <taxon>Bacteria</taxon>
        <taxon>Pseudomonadati</taxon>
        <taxon>Pseudomonadota</taxon>
        <taxon>Gammaproteobacteria</taxon>
        <taxon>Enterobacterales</taxon>
        <taxon>Erwiniaceae</taxon>
        <taxon>Mixta</taxon>
    </lineage>
</organism>
<protein>
    <submittedName>
        <fullName evidence="2">Sensor histidine kinase RcsC</fullName>
        <ecNumber evidence="2">2.7.13.3</ecNumber>
    </submittedName>
</protein>
<dbReference type="EMBL" id="CP028271">
    <property type="protein sequence ID" value="QHM71758.1"/>
    <property type="molecule type" value="Genomic_DNA"/>
</dbReference>
<keyword evidence="2" id="KW-0808">Transferase</keyword>
<dbReference type="EC" id="2.7.13.3" evidence="2"/>
<gene>
    <name evidence="2" type="primary">rcsC_2</name>
    <name evidence="2" type="ORF">C7M51_02050</name>
</gene>
<dbReference type="GO" id="GO:0004673">
    <property type="term" value="F:protein histidine kinase activity"/>
    <property type="evidence" value="ECO:0007669"/>
    <property type="project" value="UniProtKB-EC"/>
</dbReference>
<proteinExistence type="predicted"/>
<sequence>MKYLVSFRTTLRISRYLFRALALMLWSLGALLTAFYIISVLHEQEAQARQEFTLNYDQAQWYVRHSADITRELKYIAENRLSNSANSMDLLNGVFPGKATLPQFYPLVRQLQLFGNEQYLA</sequence>
<dbReference type="Proteomes" id="UP000464053">
    <property type="component" value="Chromosome"/>
</dbReference>
<keyword evidence="1" id="KW-0812">Transmembrane</keyword>
<dbReference type="AlphaFoldDB" id="A0A6P1Q157"/>